<organism evidence="2 3">
    <name type="scientific">Tribonema minus</name>
    <dbReference type="NCBI Taxonomy" id="303371"/>
    <lineage>
        <taxon>Eukaryota</taxon>
        <taxon>Sar</taxon>
        <taxon>Stramenopiles</taxon>
        <taxon>Ochrophyta</taxon>
        <taxon>PX clade</taxon>
        <taxon>Xanthophyceae</taxon>
        <taxon>Tribonematales</taxon>
        <taxon>Tribonemataceae</taxon>
        <taxon>Tribonema</taxon>
    </lineage>
</organism>
<dbReference type="Pfam" id="PF14234">
    <property type="entry name" value="DUF4336"/>
    <property type="match status" value="1"/>
</dbReference>
<feature type="region of interest" description="Disordered" evidence="1">
    <location>
        <begin position="1"/>
        <end position="29"/>
    </location>
</feature>
<dbReference type="EMBL" id="JAFCMP010000006">
    <property type="protein sequence ID" value="KAG5192403.1"/>
    <property type="molecule type" value="Genomic_DNA"/>
</dbReference>
<feature type="compositionally biased region" description="Low complexity" evidence="1">
    <location>
        <begin position="1"/>
        <end position="16"/>
    </location>
</feature>
<dbReference type="Proteomes" id="UP000664859">
    <property type="component" value="Unassembled WGS sequence"/>
</dbReference>
<proteinExistence type="predicted"/>
<keyword evidence="3" id="KW-1185">Reference proteome</keyword>
<dbReference type="InterPro" id="IPR036866">
    <property type="entry name" value="RibonucZ/Hydroxyglut_hydro"/>
</dbReference>
<gene>
    <name evidence="2" type="ORF">JKP88DRAFT_204283</name>
</gene>
<sequence length="266" mass="30259">MSQTATPAPQQAAPARRNARDKTWSNPKGLDLTPIKHNVWGAERPFIWNTIDVGGRMTVIKLEDGSLWVHSPVELDPALQQTLAELGPVRHVVSPNYEHVKYAQQWIHAYPDATAWACPGLKDKKPDIGYDRTIGTTADAPADWPREIGFVWLNCERVPVLNQAFFSEVVFHHEPSQCLLCTDVYWNYPRSAPPKTQLWKFGMDVVYLPIYRNLLVADAREFDKLLARIDAWNFNTVVPCHGRVVMEAARDKFFAFLRRGVIGDQP</sequence>
<evidence type="ECO:0000313" key="3">
    <source>
        <dbReference type="Proteomes" id="UP000664859"/>
    </source>
</evidence>
<dbReference type="PANTHER" id="PTHR33835">
    <property type="entry name" value="YALI0C07656P"/>
    <property type="match status" value="1"/>
</dbReference>
<comment type="caution">
    <text evidence="2">The sequence shown here is derived from an EMBL/GenBank/DDBJ whole genome shotgun (WGS) entry which is preliminary data.</text>
</comment>
<name>A0A835ZG26_9STRA</name>
<dbReference type="SUPFAM" id="SSF56281">
    <property type="entry name" value="Metallo-hydrolase/oxidoreductase"/>
    <property type="match status" value="1"/>
</dbReference>
<protein>
    <recommendedName>
        <fullName evidence="4">DUF4336 domain-containing protein</fullName>
    </recommendedName>
</protein>
<reference evidence="2" key="1">
    <citation type="submission" date="2021-02" db="EMBL/GenBank/DDBJ databases">
        <title>First Annotated Genome of the Yellow-green Alga Tribonema minus.</title>
        <authorList>
            <person name="Mahan K.M."/>
        </authorList>
    </citation>
    <scope>NUCLEOTIDE SEQUENCE</scope>
    <source>
        <strain evidence="2">UTEX B ZZ1240</strain>
    </source>
</reference>
<evidence type="ECO:0000256" key="1">
    <source>
        <dbReference type="SAM" id="MobiDB-lite"/>
    </source>
</evidence>
<dbReference type="PANTHER" id="PTHR33835:SF1">
    <property type="entry name" value="METALLO-BETA-LACTAMASE DOMAIN-CONTAINING PROTEIN"/>
    <property type="match status" value="1"/>
</dbReference>
<dbReference type="AlphaFoldDB" id="A0A835ZG26"/>
<dbReference type="InterPro" id="IPR025638">
    <property type="entry name" value="DUF4336"/>
</dbReference>
<evidence type="ECO:0008006" key="4">
    <source>
        <dbReference type="Google" id="ProtNLM"/>
    </source>
</evidence>
<accession>A0A835ZG26</accession>
<dbReference type="OrthoDB" id="421671at2759"/>
<evidence type="ECO:0000313" key="2">
    <source>
        <dbReference type="EMBL" id="KAG5192403.1"/>
    </source>
</evidence>